<name>A0A2G9V296_TELCI</name>
<sequence length="69" mass="7814">MRCIPTNRAILVEKEEILKEFLSPQFGNSVVITGNESDKKGCGRSYLNSWASYGKARTEGFKGFYCWNS</sequence>
<protein>
    <submittedName>
        <fullName evidence="1">Uncharacterized protein</fullName>
    </submittedName>
</protein>
<dbReference type="EMBL" id="KZ345040">
    <property type="protein sequence ID" value="PIO76603.1"/>
    <property type="molecule type" value="Genomic_DNA"/>
</dbReference>
<dbReference type="AlphaFoldDB" id="A0A2G9V296"/>
<keyword evidence="2" id="KW-1185">Reference proteome</keyword>
<gene>
    <name evidence="1" type="ORF">TELCIR_01317</name>
</gene>
<organism evidence="1 2">
    <name type="scientific">Teladorsagia circumcincta</name>
    <name type="common">Brown stomach worm</name>
    <name type="synonym">Ostertagia circumcincta</name>
    <dbReference type="NCBI Taxonomy" id="45464"/>
    <lineage>
        <taxon>Eukaryota</taxon>
        <taxon>Metazoa</taxon>
        <taxon>Ecdysozoa</taxon>
        <taxon>Nematoda</taxon>
        <taxon>Chromadorea</taxon>
        <taxon>Rhabditida</taxon>
        <taxon>Rhabditina</taxon>
        <taxon>Rhabditomorpha</taxon>
        <taxon>Strongyloidea</taxon>
        <taxon>Trichostrongylidae</taxon>
        <taxon>Teladorsagia</taxon>
    </lineage>
</organism>
<reference evidence="1 2" key="1">
    <citation type="submission" date="2015-09" db="EMBL/GenBank/DDBJ databases">
        <title>Draft genome of the parasitic nematode Teladorsagia circumcincta isolate WARC Sus (inbred).</title>
        <authorList>
            <person name="Mitreva M."/>
        </authorList>
    </citation>
    <scope>NUCLEOTIDE SEQUENCE [LARGE SCALE GENOMIC DNA]</scope>
    <source>
        <strain evidence="1 2">S</strain>
    </source>
</reference>
<proteinExistence type="predicted"/>
<evidence type="ECO:0000313" key="1">
    <source>
        <dbReference type="EMBL" id="PIO76603.1"/>
    </source>
</evidence>
<dbReference type="Proteomes" id="UP000230423">
    <property type="component" value="Unassembled WGS sequence"/>
</dbReference>
<accession>A0A2G9V296</accession>
<evidence type="ECO:0000313" key="2">
    <source>
        <dbReference type="Proteomes" id="UP000230423"/>
    </source>
</evidence>